<dbReference type="AlphaFoldDB" id="A0A3S2V3W7"/>
<dbReference type="InterPro" id="IPR036282">
    <property type="entry name" value="Glutathione-S-Trfase_C_sf"/>
</dbReference>
<dbReference type="OrthoDB" id="9795329at2"/>
<organism evidence="2 3">
    <name type="scientific">Methylobacterium oryzihabitans</name>
    <dbReference type="NCBI Taxonomy" id="2499852"/>
    <lineage>
        <taxon>Bacteria</taxon>
        <taxon>Pseudomonadati</taxon>
        <taxon>Pseudomonadota</taxon>
        <taxon>Alphaproteobacteria</taxon>
        <taxon>Hyphomicrobiales</taxon>
        <taxon>Methylobacteriaceae</taxon>
        <taxon>Methylobacterium</taxon>
    </lineage>
</organism>
<keyword evidence="3" id="KW-1185">Reference proteome</keyword>
<reference evidence="2 3" key="1">
    <citation type="submission" date="2019-01" db="EMBL/GenBank/DDBJ databases">
        <authorList>
            <person name="Chen W.-M."/>
        </authorList>
    </citation>
    <scope>NUCLEOTIDE SEQUENCE [LARGE SCALE GENOMIC DNA]</scope>
    <source>
        <strain evidence="2 3">TER-1</strain>
    </source>
</reference>
<dbReference type="SUPFAM" id="SSF52833">
    <property type="entry name" value="Thioredoxin-like"/>
    <property type="match status" value="1"/>
</dbReference>
<gene>
    <name evidence="2" type="ORF">EOE48_21535</name>
</gene>
<dbReference type="Pfam" id="PF13409">
    <property type="entry name" value="GST_N_2"/>
    <property type="match status" value="1"/>
</dbReference>
<dbReference type="PROSITE" id="PS50404">
    <property type="entry name" value="GST_NTER"/>
    <property type="match status" value="1"/>
</dbReference>
<dbReference type="InterPro" id="IPR036249">
    <property type="entry name" value="Thioredoxin-like_sf"/>
</dbReference>
<dbReference type="Gene3D" id="1.20.1050.10">
    <property type="match status" value="1"/>
</dbReference>
<name>A0A3S2V3W7_9HYPH</name>
<dbReference type="InterPro" id="IPR004045">
    <property type="entry name" value="Glutathione_S-Trfase_N"/>
</dbReference>
<dbReference type="PANTHER" id="PTHR43968">
    <property type="match status" value="1"/>
</dbReference>
<proteinExistence type="predicted"/>
<sequence>MTTLFANPTSPFVRVVRMALHEKGLAGTVETRFVDAWADDPAFLDANPAGRVPAFVTADGARLTEAMLILRHLETLRPEPPLFGDDAALSRAGLAVGVFDAAVAVIIGRKSNPDFDTHLVGRKRHRTMHDGLARLDAALPDGQGGALDLAGIAAITALDYLVFRFPGEDWRGIAPRLAAFRDAHADRPSVVETVPRG</sequence>
<dbReference type="Gene3D" id="3.40.30.10">
    <property type="entry name" value="Glutaredoxin"/>
    <property type="match status" value="1"/>
</dbReference>
<dbReference type="Proteomes" id="UP000286997">
    <property type="component" value="Unassembled WGS sequence"/>
</dbReference>
<dbReference type="PANTHER" id="PTHR43968:SF6">
    <property type="entry name" value="GLUTATHIONE S-TRANSFERASE OMEGA"/>
    <property type="match status" value="1"/>
</dbReference>
<keyword evidence="2" id="KW-0808">Transferase</keyword>
<dbReference type="GO" id="GO:0016740">
    <property type="term" value="F:transferase activity"/>
    <property type="evidence" value="ECO:0007669"/>
    <property type="project" value="UniProtKB-KW"/>
</dbReference>
<protein>
    <submittedName>
        <fullName evidence="2">Glutathione S-transferase family protein</fullName>
    </submittedName>
</protein>
<dbReference type="Pfam" id="PF13410">
    <property type="entry name" value="GST_C_2"/>
    <property type="match status" value="1"/>
</dbReference>
<accession>A0A3S2V3W7</accession>
<evidence type="ECO:0000313" key="3">
    <source>
        <dbReference type="Proteomes" id="UP000286997"/>
    </source>
</evidence>
<feature type="domain" description="GST N-terminal" evidence="1">
    <location>
        <begin position="1"/>
        <end position="81"/>
    </location>
</feature>
<dbReference type="GO" id="GO:0005737">
    <property type="term" value="C:cytoplasm"/>
    <property type="evidence" value="ECO:0007669"/>
    <property type="project" value="TreeGrafter"/>
</dbReference>
<dbReference type="InterPro" id="IPR050983">
    <property type="entry name" value="GST_Omega/HSP26"/>
</dbReference>
<evidence type="ECO:0000313" key="2">
    <source>
        <dbReference type="EMBL" id="RVU14852.1"/>
    </source>
</evidence>
<dbReference type="RefSeq" id="WP_127732943.1">
    <property type="nucleotide sequence ID" value="NZ_SACP01000026.1"/>
</dbReference>
<dbReference type="EMBL" id="SACP01000026">
    <property type="protein sequence ID" value="RVU14852.1"/>
    <property type="molecule type" value="Genomic_DNA"/>
</dbReference>
<comment type="caution">
    <text evidence="2">The sequence shown here is derived from an EMBL/GenBank/DDBJ whole genome shotgun (WGS) entry which is preliminary data.</text>
</comment>
<dbReference type="SUPFAM" id="SSF47616">
    <property type="entry name" value="GST C-terminal domain-like"/>
    <property type="match status" value="1"/>
</dbReference>
<evidence type="ECO:0000259" key="1">
    <source>
        <dbReference type="PROSITE" id="PS50404"/>
    </source>
</evidence>